<dbReference type="EMBL" id="MLJW01000833">
    <property type="protein sequence ID" value="OIQ82179.1"/>
    <property type="molecule type" value="Genomic_DNA"/>
</dbReference>
<evidence type="ECO:0000256" key="8">
    <source>
        <dbReference type="SAM" id="Coils"/>
    </source>
</evidence>
<dbReference type="AlphaFoldDB" id="A0A1J5QXI9"/>
<accession>A0A1J5QXI9</accession>
<dbReference type="InterPro" id="IPR013099">
    <property type="entry name" value="K_chnl_dom"/>
</dbReference>
<gene>
    <name evidence="11" type="primary">kcsA_2</name>
    <name evidence="11" type="ORF">GALL_360320</name>
</gene>
<keyword evidence="7 11" id="KW-0407">Ion channel</keyword>
<dbReference type="Gene3D" id="1.20.120.350">
    <property type="entry name" value="Voltage-gated potassium channels. Chain C"/>
    <property type="match status" value="1"/>
</dbReference>
<dbReference type="Pfam" id="PF07885">
    <property type="entry name" value="Ion_trans_2"/>
    <property type="match status" value="1"/>
</dbReference>
<evidence type="ECO:0000256" key="9">
    <source>
        <dbReference type="SAM" id="Phobius"/>
    </source>
</evidence>
<keyword evidence="4 9" id="KW-1133">Transmembrane helix</keyword>
<proteinExistence type="predicted"/>
<evidence type="ECO:0000256" key="5">
    <source>
        <dbReference type="ARBA" id="ARBA00023065"/>
    </source>
</evidence>
<sequence length="260" mass="28747">MPNVWMGLNGVPPGERNAVYLFERRAGPVMVAIALLAIPAFYLEDLQPEPAQRSVGAFIDLFIFGAFLVETLLMLAVCKQRLRYLAYNWLNVLIIVASGLALAGLDSTWIPLVRLLRATYVSLAFTQLLAYLRRTITANAIPYAFSLGLGAVLIAGLGFYWLEPTVHSYEAGLWLAFTTAATVGYGDYVPTSAGARLLAVAVVVVGYAVFSLITASIAAFFIGESERRLQHEIYRDMKALRTELRELREQIDALARRPRD</sequence>
<evidence type="ECO:0000256" key="2">
    <source>
        <dbReference type="ARBA" id="ARBA00022448"/>
    </source>
</evidence>
<keyword evidence="8" id="KW-0175">Coiled coil</keyword>
<dbReference type="SUPFAM" id="SSF81324">
    <property type="entry name" value="Voltage-gated potassium channels"/>
    <property type="match status" value="1"/>
</dbReference>
<keyword evidence="6 9" id="KW-0472">Membrane</keyword>
<feature type="transmembrane region" description="Helical" evidence="9">
    <location>
        <begin position="143"/>
        <end position="162"/>
    </location>
</feature>
<organism evidence="11">
    <name type="scientific">mine drainage metagenome</name>
    <dbReference type="NCBI Taxonomy" id="410659"/>
    <lineage>
        <taxon>unclassified sequences</taxon>
        <taxon>metagenomes</taxon>
        <taxon>ecological metagenomes</taxon>
    </lineage>
</organism>
<protein>
    <submittedName>
        <fullName evidence="11">pH-gated potassium channel KcsA</fullName>
    </submittedName>
</protein>
<dbReference type="PANTHER" id="PTHR11537:SF254">
    <property type="entry name" value="POTASSIUM VOLTAGE-GATED CHANNEL PROTEIN SHAB"/>
    <property type="match status" value="1"/>
</dbReference>
<dbReference type="Gene3D" id="1.10.287.70">
    <property type="match status" value="1"/>
</dbReference>
<evidence type="ECO:0000259" key="10">
    <source>
        <dbReference type="Pfam" id="PF07885"/>
    </source>
</evidence>
<feature type="transmembrane region" description="Helical" evidence="9">
    <location>
        <begin position="84"/>
        <end position="103"/>
    </location>
</feature>
<keyword evidence="3 9" id="KW-0812">Transmembrane</keyword>
<feature type="transmembrane region" description="Helical" evidence="9">
    <location>
        <begin position="55"/>
        <end position="77"/>
    </location>
</feature>
<feature type="transmembrane region" description="Helical" evidence="9">
    <location>
        <begin position="197"/>
        <end position="222"/>
    </location>
</feature>
<feature type="coiled-coil region" evidence="8">
    <location>
        <begin position="230"/>
        <end position="257"/>
    </location>
</feature>
<feature type="transmembrane region" description="Helical" evidence="9">
    <location>
        <begin position="109"/>
        <end position="131"/>
    </location>
</feature>
<dbReference type="GO" id="GO:0001508">
    <property type="term" value="P:action potential"/>
    <property type="evidence" value="ECO:0007669"/>
    <property type="project" value="TreeGrafter"/>
</dbReference>
<keyword evidence="5" id="KW-0406">Ion transport</keyword>
<name>A0A1J5QXI9_9ZZZZ</name>
<evidence type="ECO:0000256" key="7">
    <source>
        <dbReference type="ARBA" id="ARBA00023303"/>
    </source>
</evidence>
<dbReference type="GO" id="GO:0008076">
    <property type="term" value="C:voltage-gated potassium channel complex"/>
    <property type="evidence" value="ECO:0007669"/>
    <property type="project" value="InterPro"/>
</dbReference>
<keyword evidence="2" id="KW-0813">Transport</keyword>
<evidence type="ECO:0000256" key="6">
    <source>
        <dbReference type="ARBA" id="ARBA00023136"/>
    </source>
</evidence>
<dbReference type="PANTHER" id="PTHR11537">
    <property type="entry name" value="VOLTAGE-GATED POTASSIUM CHANNEL"/>
    <property type="match status" value="1"/>
</dbReference>
<evidence type="ECO:0000313" key="11">
    <source>
        <dbReference type="EMBL" id="OIQ82179.1"/>
    </source>
</evidence>
<dbReference type="InterPro" id="IPR027359">
    <property type="entry name" value="Volt_channel_dom_sf"/>
</dbReference>
<feature type="domain" description="Potassium channel" evidence="10">
    <location>
        <begin position="150"/>
        <end position="221"/>
    </location>
</feature>
<evidence type="ECO:0000256" key="1">
    <source>
        <dbReference type="ARBA" id="ARBA00004141"/>
    </source>
</evidence>
<comment type="caution">
    <text evidence="11">The sequence shown here is derived from an EMBL/GenBank/DDBJ whole genome shotgun (WGS) entry which is preliminary data.</text>
</comment>
<evidence type="ECO:0000256" key="4">
    <source>
        <dbReference type="ARBA" id="ARBA00022989"/>
    </source>
</evidence>
<reference evidence="11" key="1">
    <citation type="submission" date="2016-10" db="EMBL/GenBank/DDBJ databases">
        <title>Sequence of Gallionella enrichment culture.</title>
        <authorList>
            <person name="Poehlein A."/>
            <person name="Muehling M."/>
            <person name="Daniel R."/>
        </authorList>
    </citation>
    <scope>NUCLEOTIDE SEQUENCE</scope>
</reference>
<feature type="transmembrane region" description="Helical" evidence="9">
    <location>
        <begin position="26"/>
        <end position="43"/>
    </location>
</feature>
<comment type="subcellular location">
    <subcellularLocation>
        <location evidence="1">Membrane</location>
        <topology evidence="1">Multi-pass membrane protein</topology>
    </subcellularLocation>
</comment>
<dbReference type="InterPro" id="IPR028325">
    <property type="entry name" value="VG_K_chnl"/>
</dbReference>
<dbReference type="GO" id="GO:0005249">
    <property type="term" value="F:voltage-gated potassium channel activity"/>
    <property type="evidence" value="ECO:0007669"/>
    <property type="project" value="InterPro"/>
</dbReference>
<evidence type="ECO:0000256" key="3">
    <source>
        <dbReference type="ARBA" id="ARBA00022692"/>
    </source>
</evidence>